<dbReference type="Gene3D" id="3.90.1010.10">
    <property type="match status" value="1"/>
</dbReference>
<dbReference type="InterPro" id="IPR002871">
    <property type="entry name" value="NIF_FeS_clus_asmbl_NifU_N"/>
</dbReference>
<evidence type="ECO:0000313" key="2">
    <source>
        <dbReference type="EMBL" id="GLR17935.1"/>
    </source>
</evidence>
<reference evidence="2" key="1">
    <citation type="journal article" date="2014" name="Int. J. Syst. Evol. Microbiol.">
        <title>Complete genome sequence of Corynebacterium casei LMG S-19264T (=DSM 44701T), isolated from a smear-ripened cheese.</title>
        <authorList>
            <consortium name="US DOE Joint Genome Institute (JGI-PGF)"/>
            <person name="Walter F."/>
            <person name="Albersmeier A."/>
            <person name="Kalinowski J."/>
            <person name="Ruckert C."/>
        </authorList>
    </citation>
    <scope>NUCLEOTIDE SEQUENCE</scope>
    <source>
        <strain evidence="2">NBRC 108769</strain>
    </source>
</reference>
<proteinExistence type="predicted"/>
<comment type="caution">
    <text evidence="2">The sequence shown here is derived from an EMBL/GenBank/DDBJ whole genome shotgun (WGS) entry which is preliminary data.</text>
</comment>
<dbReference type="Pfam" id="PF01592">
    <property type="entry name" value="NifU_N"/>
    <property type="match status" value="1"/>
</dbReference>
<dbReference type="GO" id="GO:0051536">
    <property type="term" value="F:iron-sulfur cluster binding"/>
    <property type="evidence" value="ECO:0007669"/>
    <property type="project" value="InterPro"/>
</dbReference>
<name>A0AA37SQB6_9BACT</name>
<dbReference type="GO" id="GO:0005506">
    <property type="term" value="F:iron ion binding"/>
    <property type="evidence" value="ECO:0007669"/>
    <property type="project" value="InterPro"/>
</dbReference>
<dbReference type="SUPFAM" id="SSF82649">
    <property type="entry name" value="SufE/NifU"/>
    <property type="match status" value="1"/>
</dbReference>
<dbReference type="AlphaFoldDB" id="A0AA37SQB6"/>
<reference evidence="2" key="2">
    <citation type="submission" date="2023-01" db="EMBL/GenBank/DDBJ databases">
        <title>Draft genome sequence of Portibacter lacus strain NBRC 108769.</title>
        <authorList>
            <person name="Sun Q."/>
            <person name="Mori K."/>
        </authorList>
    </citation>
    <scope>NUCLEOTIDE SEQUENCE</scope>
    <source>
        <strain evidence="2">NBRC 108769</strain>
    </source>
</reference>
<sequence length="132" mass="15597">MSNLDQIYKKQILEEAKHPFHFEKREGSLEQIRAYNPICGDRFDLYLSENDLHFHGFGCTISKASTSFMLRRLEGKTDQEKLEIINEFLKSIDQNLSINDPMLKVFENKETFRGRLDCIILPWKALKEKLEE</sequence>
<evidence type="ECO:0000313" key="3">
    <source>
        <dbReference type="Proteomes" id="UP001156666"/>
    </source>
</evidence>
<protein>
    <submittedName>
        <fullName evidence="2">Iron-sulfur cluster scaffold-like protein</fullName>
    </submittedName>
</protein>
<dbReference type="RefSeq" id="WP_235291611.1">
    <property type="nucleotide sequence ID" value="NZ_BSOH01000014.1"/>
</dbReference>
<organism evidence="2 3">
    <name type="scientific">Portibacter lacus</name>
    <dbReference type="NCBI Taxonomy" id="1099794"/>
    <lineage>
        <taxon>Bacteria</taxon>
        <taxon>Pseudomonadati</taxon>
        <taxon>Bacteroidota</taxon>
        <taxon>Saprospiria</taxon>
        <taxon>Saprospirales</taxon>
        <taxon>Haliscomenobacteraceae</taxon>
        <taxon>Portibacter</taxon>
    </lineage>
</organism>
<evidence type="ECO:0000259" key="1">
    <source>
        <dbReference type="Pfam" id="PF01592"/>
    </source>
</evidence>
<dbReference type="Proteomes" id="UP001156666">
    <property type="component" value="Unassembled WGS sequence"/>
</dbReference>
<dbReference type="CDD" id="cd06664">
    <property type="entry name" value="IscU_like"/>
    <property type="match status" value="1"/>
</dbReference>
<accession>A0AA37SQB6</accession>
<keyword evidence="3" id="KW-1185">Reference proteome</keyword>
<feature type="domain" description="NIF system FeS cluster assembly NifU N-terminal" evidence="1">
    <location>
        <begin position="8"/>
        <end position="87"/>
    </location>
</feature>
<dbReference type="GO" id="GO:0016226">
    <property type="term" value="P:iron-sulfur cluster assembly"/>
    <property type="evidence" value="ECO:0007669"/>
    <property type="project" value="InterPro"/>
</dbReference>
<dbReference type="EMBL" id="BSOH01000014">
    <property type="protein sequence ID" value="GLR17935.1"/>
    <property type="molecule type" value="Genomic_DNA"/>
</dbReference>
<gene>
    <name evidence="2" type="primary">iscU_2</name>
    <name evidence="2" type="ORF">GCM10007940_25500</name>
</gene>